<dbReference type="RefSeq" id="WP_271326633.1">
    <property type="nucleotide sequence ID" value="NZ_JAOTHC010000001.1"/>
</dbReference>
<organism evidence="1 2">
    <name type="scientific">Lactobacillus amylovorus</name>
    <dbReference type="NCBI Taxonomy" id="1604"/>
    <lineage>
        <taxon>Bacteria</taxon>
        <taxon>Bacillati</taxon>
        <taxon>Bacillota</taxon>
        <taxon>Bacilli</taxon>
        <taxon>Lactobacillales</taxon>
        <taxon>Lactobacillaceae</taxon>
        <taxon>Lactobacillus</taxon>
    </lineage>
</organism>
<dbReference type="EMBL" id="JAOTHD010000021">
    <property type="protein sequence ID" value="MDB6247119.1"/>
    <property type="molecule type" value="Genomic_DNA"/>
</dbReference>
<reference evidence="1" key="2">
    <citation type="submission" date="2022-10" db="EMBL/GenBank/DDBJ databases">
        <authorList>
            <person name="Kostovova I."/>
            <person name="Moravkova M."/>
            <person name="Pechar R."/>
        </authorList>
    </citation>
    <scope>NUCLEOTIDE SEQUENCE</scope>
    <source>
        <strain evidence="1">M597B</strain>
    </source>
</reference>
<gene>
    <name evidence="1" type="ORF">ODV14_07275</name>
</gene>
<evidence type="ECO:0000313" key="1">
    <source>
        <dbReference type="EMBL" id="MDB6247119.1"/>
    </source>
</evidence>
<dbReference type="AlphaFoldDB" id="A0AAW6BAC2"/>
<sequence length="122" mass="14442">MMKPDYWGYGTEKLPGCSIPIYHTSKFLKGMHIIDADLCVDFMASRWLRRDHRRMAEGVITTKPFLAGTFDEIDIYDTTHDHLFYYWSSGSRLYADKDWCSKNPRKARQIKMLIMNCFQEES</sequence>
<proteinExistence type="predicted"/>
<dbReference type="Proteomes" id="UP001141961">
    <property type="component" value="Unassembled WGS sequence"/>
</dbReference>
<accession>A0AAW6BAC2</accession>
<name>A0AAW6BAC2_LACAM</name>
<protein>
    <submittedName>
        <fullName evidence="1">Uncharacterized protein</fullName>
    </submittedName>
</protein>
<comment type="caution">
    <text evidence="1">The sequence shown here is derived from an EMBL/GenBank/DDBJ whole genome shotgun (WGS) entry which is preliminary data.</text>
</comment>
<reference evidence="1" key="1">
    <citation type="journal article" date="2022" name="Microorganisms">
        <title>Antibiotic Susceptibility, Resistance Gene Determinants and Corresponding Genomic Regions in Lactobacillus amylovorus Isolates Derived from Wild Boars and Domestic Pigs.</title>
        <authorList>
            <person name="Moravkova M."/>
            <person name="Kostovova I."/>
            <person name="Kavanova K."/>
            <person name="Pechar R."/>
            <person name="Stanek S."/>
            <person name="Brychta A."/>
            <person name="Zeman M."/>
            <person name="Kubasova T."/>
        </authorList>
    </citation>
    <scope>NUCLEOTIDE SEQUENCE</scope>
    <source>
        <strain evidence="1">M597B</strain>
    </source>
</reference>
<evidence type="ECO:0000313" key="2">
    <source>
        <dbReference type="Proteomes" id="UP001141961"/>
    </source>
</evidence>